<evidence type="ECO:0000256" key="2">
    <source>
        <dbReference type="ARBA" id="ARBA00022692"/>
    </source>
</evidence>
<dbReference type="Ensembl" id="ENSOGAT00000024597.1">
    <property type="protein sequence ID" value="ENSOGAP00000019665.1"/>
    <property type="gene ID" value="ENSOGAG00000034298.1"/>
</dbReference>
<feature type="compositionally biased region" description="Basic and acidic residues" evidence="6">
    <location>
        <begin position="232"/>
        <end position="247"/>
    </location>
</feature>
<evidence type="ECO:0000313" key="10">
    <source>
        <dbReference type="Proteomes" id="UP000005225"/>
    </source>
</evidence>
<dbReference type="PANTHER" id="PTHR21859:SF15">
    <property type="entry name" value="PROTEIN SPATA31F1-RELATED"/>
    <property type="match status" value="1"/>
</dbReference>
<evidence type="ECO:0000256" key="7">
    <source>
        <dbReference type="SAM" id="Phobius"/>
    </source>
</evidence>
<dbReference type="InParanoid" id="H0XU73"/>
<evidence type="ECO:0000313" key="9">
    <source>
        <dbReference type="Ensembl" id="ENSOGAP00000019665.1"/>
    </source>
</evidence>
<organism evidence="9 10">
    <name type="scientific">Otolemur garnettii</name>
    <name type="common">Small-eared galago</name>
    <name type="synonym">Garnett's greater bushbaby</name>
    <dbReference type="NCBI Taxonomy" id="30611"/>
    <lineage>
        <taxon>Eukaryota</taxon>
        <taxon>Metazoa</taxon>
        <taxon>Chordata</taxon>
        <taxon>Craniata</taxon>
        <taxon>Vertebrata</taxon>
        <taxon>Euteleostomi</taxon>
        <taxon>Mammalia</taxon>
        <taxon>Eutheria</taxon>
        <taxon>Euarchontoglires</taxon>
        <taxon>Primates</taxon>
        <taxon>Strepsirrhini</taxon>
        <taxon>Lorisiformes</taxon>
        <taxon>Galagidae</taxon>
        <taxon>Otolemur</taxon>
    </lineage>
</organism>
<keyword evidence="2 7" id="KW-0812">Transmembrane</keyword>
<keyword evidence="10" id="KW-1185">Reference proteome</keyword>
<evidence type="ECO:0000256" key="5">
    <source>
        <dbReference type="ARBA" id="ARBA00035009"/>
    </source>
</evidence>
<protein>
    <submittedName>
        <fullName evidence="9">SPATA31 subfamily F member 3</fullName>
    </submittedName>
</protein>
<feature type="region of interest" description="Disordered" evidence="6">
    <location>
        <begin position="130"/>
        <end position="159"/>
    </location>
</feature>
<dbReference type="GO" id="GO:0016020">
    <property type="term" value="C:membrane"/>
    <property type="evidence" value="ECO:0007669"/>
    <property type="project" value="UniProtKB-SubCell"/>
</dbReference>
<reference evidence="9" key="3">
    <citation type="submission" date="2025-09" db="UniProtKB">
        <authorList>
            <consortium name="Ensembl"/>
        </authorList>
    </citation>
    <scope>IDENTIFICATION</scope>
</reference>
<dbReference type="EMBL" id="AAQR03161446">
    <property type="status" value="NOT_ANNOTATED_CDS"/>
    <property type="molecule type" value="Genomic_DNA"/>
</dbReference>
<dbReference type="STRING" id="30611.ENSOGAP00000019665"/>
<dbReference type="Pfam" id="PF15371">
    <property type="entry name" value="DUF4599"/>
    <property type="match status" value="1"/>
</dbReference>
<comment type="subcellular location">
    <subcellularLocation>
        <location evidence="1">Membrane</location>
        <topology evidence="1">Single-pass membrane protein</topology>
    </subcellularLocation>
</comment>
<dbReference type="Proteomes" id="UP000005225">
    <property type="component" value="Unassembled WGS sequence"/>
</dbReference>
<dbReference type="eggNOG" id="ENOG502THPB">
    <property type="taxonomic scope" value="Eukaryota"/>
</dbReference>
<evidence type="ECO:0000256" key="1">
    <source>
        <dbReference type="ARBA" id="ARBA00004167"/>
    </source>
</evidence>
<evidence type="ECO:0000256" key="3">
    <source>
        <dbReference type="ARBA" id="ARBA00022989"/>
    </source>
</evidence>
<keyword evidence="4 7" id="KW-0472">Membrane</keyword>
<accession>H0XU73</accession>
<dbReference type="HOGENOM" id="CLU_061708_0_0_1"/>
<gene>
    <name evidence="9" type="primary">SPATA31F3</name>
</gene>
<evidence type="ECO:0000259" key="8">
    <source>
        <dbReference type="Pfam" id="PF15371"/>
    </source>
</evidence>
<dbReference type="InterPro" id="IPR027970">
    <property type="entry name" value="SPATA31-like"/>
</dbReference>
<name>H0XU73_OTOGA</name>
<feature type="compositionally biased region" description="Polar residues" evidence="6">
    <location>
        <begin position="133"/>
        <end position="148"/>
    </location>
</feature>
<evidence type="ECO:0000256" key="6">
    <source>
        <dbReference type="SAM" id="MobiDB-lite"/>
    </source>
</evidence>
<proteinExistence type="inferred from homology"/>
<reference evidence="9" key="2">
    <citation type="submission" date="2025-08" db="UniProtKB">
        <authorList>
            <consortium name="Ensembl"/>
        </authorList>
    </citation>
    <scope>IDENTIFICATION</scope>
</reference>
<feature type="compositionally biased region" description="Basic and acidic residues" evidence="6">
    <location>
        <begin position="149"/>
        <end position="159"/>
    </location>
</feature>
<feature type="region of interest" description="Disordered" evidence="6">
    <location>
        <begin position="219"/>
        <end position="253"/>
    </location>
</feature>
<feature type="domain" description="SPATA31-like" evidence="8">
    <location>
        <begin position="52"/>
        <end position="136"/>
    </location>
</feature>
<sequence length="312" mass="34858">MLNPTFVPWDVAHPLYTYGSICIVALIIWRFKKSFQELRLGPNRTCHRCHQKLKQKSGERTSRAGRTYQEEAKKLQNLISVMKSKGWLPQEGSVRRVLCADPCCQICNTVALEIQQLLVGGNKLSPTLLEPLQGSSGSERTMSNVSLEQSKELDSKSLRELSMSTITPTRSQLMDQKSLTKSAAQSTNLISVRDYQADHPPRGQEFQIADGYQDVGALSSSSLEEPGIPPNQKERKNNSKSVSKDNQEDPEVGLGDKMKFFLHWINPEVKDQSHEESILISKSALLVKASTRKVETYPIPTKHPVGGANLEK</sequence>
<dbReference type="AlphaFoldDB" id="H0XU73"/>
<evidence type="ECO:0000256" key="4">
    <source>
        <dbReference type="ARBA" id="ARBA00023136"/>
    </source>
</evidence>
<reference evidence="10" key="1">
    <citation type="submission" date="2011-03" db="EMBL/GenBank/DDBJ databases">
        <title>Version 3 of the genome sequence of Otolemur garnettii (Bushbaby).</title>
        <authorList>
            <consortium name="The Broad Institute Genome Sequencing Platform"/>
            <person name="Di Palma F."/>
            <person name="Johnson J."/>
            <person name="Lander E.S."/>
            <person name="Lindblad-Toh K."/>
            <person name="Jaffe D.B."/>
            <person name="Gnerre S."/>
            <person name="MacCallum I."/>
            <person name="Przybylski D."/>
            <person name="Ribeiro F.J."/>
            <person name="Burton J.N."/>
            <person name="Walker B.J."/>
            <person name="Sharpe T."/>
            <person name="Hall G."/>
        </authorList>
    </citation>
    <scope>NUCLEOTIDE SEQUENCE [LARGE SCALE GENOMIC DNA]</scope>
</reference>
<comment type="similarity">
    <text evidence="5">Belongs to the SPATA31 family.</text>
</comment>
<dbReference type="GeneTree" id="ENSGT00950000183043"/>
<dbReference type="OMA" id="FSHWINP"/>
<keyword evidence="3 7" id="KW-1133">Transmembrane helix</keyword>
<feature type="transmembrane region" description="Helical" evidence="7">
    <location>
        <begin position="15"/>
        <end position="31"/>
    </location>
</feature>
<dbReference type="PANTHER" id="PTHR21859">
    <property type="entry name" value="ACROSOME-SPECIFIC PROTEIN"/>
    <property type="match status" value="1"/>
</dbReference>